<feature type="region of interest" description="Disordered" evidence="1">
    <location>
        <begin position="1"/>
        <end position="48"/>
    </location>
</feature>
<feature type="compositionally biased region" description="Acidic residues" evidence="1">
    <location>
        <begin position="1100"/>
        <end position="1109"/>
    </location>
</feature>
<feature type="compositionally biased region" description="Polar residues" evidence="1">
    <location>
        <begin position="35"/>
        <end position="48"/>
    </location>
</feature>
<feature type="compositionally biased region" description="Basic and acidic residues" evidence="1">
    <location>
        <begin position="748"/>
        <end position="765"/>
    </location>
</feature>
<feature type="region of interest" description="Disordered" evidence="1">
    <location>
        <begin position="678"/>
        <end position="844"/>
    </location>
</feature>
<feature type="compositionally biased region" description="Low complexity" evidence="1">
    <location>
        <begin position="569"/>
        <end position="580"/>
    </location>
</feature>
<feature type="region of interest" description="Disordered" evidence="1">
    <location>
        <begin position="539"/>
        <end position="658"/>
    </location>
</feature>
<evidence type="ECO:0000256" key="1">
    <source>
        <dbReference type="SAM" id="MobiDB-lite"/>
    </source>
</evidence>
<name>A0A3R7YUJ2_TOXGO</name>
<dbReference type="PANTHER" id="PTHR43670:SF114">
    <property type="entry name" value="OS05G0592000 PROTEIN"/>
    <property type="match status" value="1"/>
</dbReference>
<dbReference type="GO" id="GO:0034605">
    <property type="term" value="P:cellular response to heat"/>
    <property type="evidence" value="ECO:0007669"/>
    <property type="project" value="TreeGrafter"/>
</dbReference>
<gene>
    <name evidence="2" type="ORF">TGCAST_202730</name>
</gene>
<feature type="region of interest" description="Disordered" evidence="1">
    <location>
        <begin position="64"/>
        <end position="91"/>
    </location>
</feature>
<feature type="compositionally biased region" description="Low complexity" evidence="1">
    <location>
        <begin position="882"/>
        <end position="928"/>
    </location>
</feature>
<feature type="compositionally biased region" description="Low complexity" evidence="1">
    <location>
        <begin position="835"/>
        <end position="844"/>
    </location>
</feature>
<feature type="compositionally biased region" description="Basic and acidic residues" evidence="1">
    <location>
        <begin position="1023"/>
        <end position="1046"/>
    </location>
</feature>
<accession>A0A3R7YUJ2</accession>
<feature type="compositionally biased region" description="Low complexity" evidence="1">
    <location>
        <begin position="1003"/>
        <end position="1022"/>
    </location>
</feature>
<dbReference type="PANTHER" id="PTHR43670">
    <property type="entry name" value="HEAT SHOCK PROTEIN 26"/>
    <property type="match status" value="1"/>
</dbReference>
<feature type="compositionally biased region" description="Basic residues" evidence="1">
    <location>
        <begin position="1477"/>
        <end position="1486"/>
    </location>
</feature>
<organism evidence="2 3">
    <name type="scientific">Toxoplasma gondii CAST</name>
    <dbReference type="NCBI Taxonomy" id="943122"/>
    <lineage>
        <taxon>Eukaryota</taxon>
        <taxon>Sar</taxon>
        <taxon>Alveolata</taxon>
        <taxon>Apicomplexa</taxon>
        <taxon>Conoidasida</taxon>
        <taxon>Coccidia</taxon>
        <taxon>Eucoccidiorida</taxon>
        <taxon>Eimeriorina</taxon>
        <taxon>Sarcocystidae</taxon>
        <taxon>Toxoplasma</taxon>
    </lineage>
</organism>
<feature type="compositionally biased region" description="Low complexity" evidence="1">
    <location>
        <begin position="1427"/>
        <end position="1453"/>
    </location>
</feature>
<feature type="compositionally biased region" description="Low complexity" evidence="1">
    <location>
        <begin position="358"/>
        <end position="367"/>
    </location>
</feature>
<feature type="region of interest" description="Disordered" evidence="1">
    <location>
        <begin position="882"/>
        <end position="988"/>
    </location>
</feature>
<feature type="compositionally biased region" description="Low complexity" evidence="1">
    <location>
        <begin position="962"/>
        <end position="982"/>
    </location>
</feature>
<evidence type="ECO:0000313" key="2">
    <source>
        <dbReference type="EMBL" id="RQX73276.1"/>
    </source>
</evidence>
<dbReference type="Proteomes" id="UP000284452">
    <property type="component" value="Unassembled WGS sequence"/>
</dbReference>
<proteinExistence type="predicted"/>
<dbReference type="EMBL" id="AHIV02000642">
    <property type="protein sequence ID" value="RQX73276.1"/>
    <property type="molecule type" value="Genomic_DNA"/>
</dbReference>
<feature type="compositionally biased region" description="Basic and acidic residues" evidence="1">
    <location>
        <begin position="621"/>
        <end position="647"/>
    </location>
</feature>
<feature type="compositionally biased region" description="Basic and acidic residues" evidence="1">
    <location>
        <begin position="542"/>
        <end position="555"/>
    </location>
</feature>
<feature type="compositionally biased region" description="Basic and acidic residues" evidence="1">
    <location>
        <begin position="687"/>
        <end position="705"/>
    </location>
</feature>
<evidence type="ECO:0000313" key="3">
    <source>
        <dbReference type="Proteomes" id="UP000284452"/>
    </source>
</evidence>
<feature type="compositionally biased region" description="Low complexity" evidence="1">
    <location>
        <begin position="1246"/>
        <end position="1267"/>
    </location>
</feature>
<reference evidence="2 3" key="1">
    <citation type="submission" date="2017-10" db="EMBL/GenBank/DDBJ databases">
        <authorList>
            <person name="Sibley D."/>
            <person name="Venepally P."/>
            <person name="Karamycheva S."/>
            <person name="Hadjithomas M."/>
            <person name="Khan A."/>
            <person name="Brunk B."/>
            <person name="Roos D."/>
            <person name="Caler E."/>
            <person name="Lorenzi H."/>
        </authorList>
    </citation>
    <scope>NUCLEOTIDE SEQUENCE [LARGE SCALE GENOMIC DNA]</scope>
    <source>
        <strain evidence="2 3">CAST</strain>
    </source>
</reference>
<dbReference type="VEuPathDB" id="ToxoDB:TGCAST_202730"/>
<protein>
    <submittedName>
        <fullName evidence="2">Uncharacterized protein</fullName>
    </submittedName>
</protein>
<feature type="compositionally biased region" description="Low complexity" evidence="1">
    <location>
        <begin position="1285"/>
        <end position="1296"/>
    </location>
</feature>
<sequence length="1486" mass="155498">MERQLSLLPPLPLPSSLRVGGRQKTGVFSPLGLQEKTTPIPSPQNADALSQAEVLSRLCSPSSLSASSAFSAVRDASSGRRLTGRGSEGEALAQVRDENALSLNRLAASQPTQTYRKRKSWLLSQLPEENEPSPLAEDSKKEHSRPTPLSSIRRPETVQRLSSSNTRSSSRSSSRSFSSSSSSSSSSAPLRTASLHSAYGASAGEEKLVLCTPGRPDLVSPSASRSVVGFAAAHACTPSVKPESPLLGLDPFQPVVSVHSGPFSCSRKRFGSPLFVSPSIVRISPVSLKRSRTDDRPRAVPVDFECTLSERRHKAKLASQPEQGRETGGDIPGTRELPQSQARERDTSSPHTPPSLCFPPLLSPRLSAEQGGGGAPHSEHATLSPHFLSALERRTVQSRATVSAASSLGESPAQRGTPRMRMSTGVCVAASNASGVSASTVCGVSARASLRRLSATLPGSWVPGLSIGDTRYAGRWEEEKSVVASPHPLHTQGRPSLPSLALAGGHAGDGFLSSERDLEGSASAAPAAASSPLLACVPVSPRLEERQETEREETNSRLCETAAPDASPAVVRSVRRASSAWRPHSGAEPAGKGEGRRRFSTQVSPFVLSSGDSGALGGEELQSRSRGEECAGREVGRETGDKGELRGEPGTGRRRRMSIGSLFSMVSSGVRLLSSAAPALASSVHLSQRDAGEEAQARPEERPEETTGAGSGLTVDGRGRGEENACAQLTETEAHADSAEAGQGAKGVEPERTEVACREEGEKENTGGSENEDNRCSGAFSSREARQRESKLGRPRTAKELLKAGGQEVQSPEFSPTSEQALVSPVSQPAPPLADAPCASSSSPAESLRLLPFSAASSASAASCSLSSASSCSLSSSAFLSSLSCPSLSSSSSPALSSSSFSPSPSSSSSSSSSLSVSTSPLSGSLSPSPSPPSPAVSPFATQLLPPTLPPPLSKSRRRRSSGAALLLLSGNAGSASSLRAGLWKKRARAEGLAACEHAGRVSEGAEGARLAAAQTQASAEGSHGDKENKTGDETSENAAKDTRDGDDQESSESQGKEEQHGPSFVANLEEGGGRDQEGERERGVYGGGRRTRRRLTEAAFDEEGDDEFLTAAICCFGPALTEEETKQMRERERREEERRRQEEEKEEERRRLALAAEEMKRREEEKKREELKKQEAEKQRQAEEKKRREEEKKREELKKQEAEKQRQAEEKKKLEEEHQQMRRAVTSQGQPPDLFSSVPSPPATTVPSASASQSPASLSSSNAPVSLGASVSPPTAPVSAQPDAASGGTSVGVGAQPSDPPRRPRLRIRRTMGANPQENSNAPSLPSQASPATFSFQPPSPVPLLPGQQHSSPFPSSSPSPFPSSAPSPFPSSSPSPFPSSSPSPFPSSSPSPFPSSSPSPFPSSSPSPFPSSAPSPFSQLPGPVASHCAVSGSGAASAESGLEAAGFGSAARFVPGGGGPQAPSAFAFRPGGGFRGRRGGRGRR</sequence>
<feature type="compositionally biased region" description="Polar residues" evidence="1">
    <location>
        <begin position="808"/>
        <end position="827"/>
    </location>
</feature>
<feature type="region of interest" description="Disordered" evidence="1">
    <location>
        <begin position="123"/>
        <end position="190"/>
    </location>
</feature>
<feature type="compositionally biased region" description="Basic and acidic residues" evidence="1">
    <location>
        <begin position="783"/>
        <end position="802"/>
    </location>
</feature>
<feature type="compositionally biased region" description="Basic and acidic residues" evidence="1">
    <location>
        <begin position="1124"/>
        <end position="1221"/>
    </location>
</feature>
<feature type="compositionally biased region" description="Low complexity" evidence="1">
    <location>
        <begin position="162"/>
        <end position="187"/>
    </location>
</feature>
<feature type="compositionally biased region" description="Basic and acidic residues" evidence="1">
    <location>
        <begin position="1072"/>
        <end position="1084"/>
    </location>
</feature>
<feature type="compositionally biased region" description="Polar residues" evidence="1">
    <location>
        <begin position="1315"/>
        <end position="1338"/>
    </location>
</feature>
<comment type="caution">
    <text evidence="2">The sequence shown here is derived from an EMBL/GenBank/DDBJ whole genome shotgun (WGS) entry which is preliminary data.</text>
</comment>
<feature type="region of interest" description="Disordered" evidence="1">
    <location>
        <begin position="398"/>
        <end position="420"/>
    </location>
</feature>
<feature type="region of interest" description="Disordered" evidence="1">
    <location>
        <begin position="1000"/>
        <end position="1486"/>
    </location>
</feature>
<feature type="compositionally biased region" description="Polar residues" evidence="1">
    <location>
        <begin position="398"/>
        <end position="409"/>
    </location>
</feature>
<feature type="compositionally biased region" description="Pro residues" evidence="1">
    <location>
        <begin position="1357"/>
        <end position="1415"/>
    </location>
</feature>
<feature type="region of interest" description="Disordered" evidence="1">
    <location>
        <begin position="311"/>
        <end position="381"/>
    </location>
</feature>